<dbReference type="Proteomes" id="UP000824259">
    <property type="component" value="Unassembled WGS sequence"/>
</dbReference>
<comment type="caution">
    <text evidence="1">The sequence shown here is derived from an EMBL/GenBank/DDBJ whole genome shotgun (WGS) entry which is preliminary data.</text>
</comment>
<name>A0A9D2ICA3_9BACT</name>
<dbReference type="AlphaFoldDB" id="A0A9D2ICA3"/>
<proteinExistence type="predicted"/>
<dbReference type="EMBL" id="DWYR01000003">
    <property type="protein sequence ID" value="HJA98081.1"/>
    <property type="molecule type" value="Genomic_DNA"/>
</dbReference>
<protein>
    <recommendedName>
        <fullName evidence="3">DUF2946 domain-containing protein</fullName>
    </recommendedName>
</protein>
<evidence type="ECO:0008006" key="3">
    <source>
        <dbReference type="Google" id="ProtNLM"/>
    </source>
</evidence>
<sequence>MKRRQIIRTLYAYALLLVMLSAYTAKSLHTHSPEYYASFQQTQHEDPSPDLTDDCPLCNFHFFSYTTTTEWLLISDFRLITTIYQPDIYAANLIPHRELSLRAPPVWVK</sequence>
<reference evidence="1" key="2">
    <citation type="submission" date="2021-04" db="EMBL/GenBank/DDBJ databases">
        <authorList>
            <person name="Gilroy R."/>
        </authorList>
    </citation>
    <scope>NUCLEOTIDE SEQUENCE</scope>
    <source>
        <strain evidence="1">CHK169-11906</strain>
    </source>
</reference>
<organism evidence="1 2">
    <name type="scientific">Candidatus Alistipes avicola</name>
    <dbReference type="NCBI Taxonomy" id="2838432"/>
    <lineage>
        <taxon>Bacteria</taxon>
        <taxon>Pseudomonadati</taxon>
        <taxon>Bacteroidota</taxon>
        <taxon>Bacteroidia</taxon>
        <taxon>Bacteroidales</taxon>
        <taxon>Rikenellaceae</taxon>
        <taxon>Alistipes</taxon>
    </lineage>
</organism>
<evidence type="ECO:0000313" key="2">
    <source>
        <dbReference type="Proteomes" id="UP000824259"/>
    </source>
</evidence>
<accession>A0A9D2ICA3</accession>
<gene>
    <name evidence="1" type="ORF">H9779_00550</name>
</gene>
<reference evidence="1" key="1">
    <citation type="journal article" date="2021" name="PeerJ">
        <title>Extensive microbial diversity within the chicken gut microbiome revealed by metagenomics and culture.</title>
        <authorList>
            <person name="Gilroy R."/>
            <person name="Ravi A."/>
            <person name="Getino M."/>
            <person name="Pursley I."/>
            <person name="Horton D.L."/>
            <person name="Alikhan N.F."/>
            <person name="Baker D."/>
            <person name="Gharbi K."/>
            <person name="Hall N."/>
            <person name="Watson M."/>
            <person name="Adriaenssens E.M."/>
            <person name="Foster-Nyarko E."/>
            <person name="Jarju S."/>
            <person name="Secka A."/>
            <person name="Antonio M."/>
            <person name="Oren A."/>
            <person name="Chaudhuri R.R."/>
            <person name="La Ragione R."/>
            <person name="Hildebrand F."/>
            <person name="Pallen M.J."/>
        </authorList>
    </citation>
    <scope>NUCLEOTIDE SEQUENCE</scope>
    <source>
        <strain evidence="1">CHK169-11906</strain>
    </source>
</reference>
<evidence type="ECO:0000313" key="1">
    <source>
        <dbReference type="EMBL" id="HJA98081.1"/>
    </source>
</evidence>